<reference evidence="1" key="3">
    <citation type="journal article" date="2017" name="Nature">
        <title>Genome sequence of the progenitor of the wheat D genome Aegilops tauschii.</title>
        <authorList>
            <person name="Luo M.C."/>
            <person name="Gu Y.Q."/>
            <person name="Puiu D."/>
            <person name="Wang H."/>
            <person name="Twardziok S.O."/>
            <person name="Deal K.R."/>
            <person name="Huo N."/>
            <person name="Zhu T."/>
            <person name="Wang L."/>
            <person name="Wang Y."/>
            <person name="McGuire P.E."/>
            <person name="Liu S."/>
            <person name="Long H."/>
            <person name="Ramasamy R.K."/>
            <person name="Rodriguez J.C."/>
            <person name="Van S.L."/>
            <person name="Yuan L."/>
            <person name="Wang Z."/>
            <person name="Xia Z."/>
            <person name="Xiao L."/>
            <person name="Anderson O.D."/>
            <person name="Ouyang S."/>
            <person name="Liang Y."/>
            <person name="Zimin A.V."/>
            <person name="Pertea G."/>
            <person name="Qi P."/>
            <person name="Bennetzen J.L."/>
            <person name="Dai X."/>
            <person name="Dawson M.W."/>
            <person name="Muller H.G."/>
            <person name="Kugler K."/>
            <person name="Rivarola-Duarte L."/>
            <person name="Spannagl M."/>
            <person name="Mayer K.F.X."/>
            <person name="Lu F.H."/>
            <person name="Bevan M.W."/>
            <person name="Leroy P."/>
            <person name="Li P."/>
            <person name="You F.M."/>
            <person name="Sun Q."/>
            <person name="Liu Z."/>
            <person name="Lyons E."/>
            <person name="Wicker T."/>
            <person name="Salzberg S.L."/>
            <person name="Devos K.M."/>
            <person name="Dvorak J."/>
        </authorList>
    </citation>
    <scope>NUCLEOTIDE SEQUENCE [LARGE SCALE GENOMIC DNA]</scope>
    <source>
        <strain evidence="1">cv. AL8/78</strain>
    </source>
</reference>
<accession>A0A453GXI9</accession>
<dbReference type="AlphaFoldDB" id="A0A453GXI9"/>
<evidence type="ECO:0000313" key="2">
    <source>
        <dbReference type="Proteomes" id="UP000015105"/>
    </source>
</evidence>
<proteinExistence type="predicted"/>
<reference evidence="1" key="4">
    <citation type="submission" date="2019-03" db="UniProtKB">
        <authorList>
            <consortium name="EnsemblPlants"/>
        </authorList>
    </citation>
    <scope>IDENTIFICATION</scope>
</reference>
<organism evidence="1 2">
    <name type="scientific">Aegilops tauschii subsp. strangulata</name>
    <name type="common">Goatgrass</name>
    <dbReference type="NCBI Taxonomy" id="200361"/>
    <lineage>
        <taxon>Eukaryota</taxon>
        <taxon>Viridiplantae</taxon>
        <taxon>Streptophyta</taxon>
        <taxon>Embryophyta</taxon>
        <taxon>Tracheophyta</taxon>
        <taxon>Spermatophyta</taxon>
        <taxon>Magnoliopsida</taxon>
        <taxon>Liliopsida</taxon>
        <taxon>Poales</taxon>
        <taxon>Poaceae</taxon>
        <taxon>BOP clade</taxon>
        <taxon>Pooideae</taxon>
        <taxon>Triticodae</taxon>
        <taxon>Triticeae</taxon>
        <taxon>Triticinae</taxon>
        <taxon>Aegilops</taxon>
    </lineage>
</organism>
<dbReference type="Gramene" id="AET3Gv21260500.16">
    <property type="protein sequence ID" value="AET3Gv21260500.16"/>
    <property type="gene ID" value="AET3Gv21260500"/>
</dbReference>
<name>A0A453GXI9_AEGTS</name>
<dbReference type="Proteomes" id="UP000015105">
    <property type="component" value="Chromosome 3D"/>
</dbReference>
<reference evidence="2" key="1">
    <citation type="journal article" date="2014" name="Science">
        <title>Ancient hybridizations among the ancestral genomes of bread wheat.</title>
        <authorList>
            <consortium name="International Wheat Genome Sequencing Consortium,"/>
            <person name="Marcussen T."/>
            <person name="Sandve S.R."/>
            <person name="Heier L."/>
            <person name="Spannagl M."/>
            <person name="Pfeifer M."/>
            <person name="Jakobsen K.S."/>
            <person name="Wulff B.B."/>
            <person name="Steuernagel B."/>
            <person name="Mayer K.F."/>
            <person name="Olsen O.A."/>
        </authorList>
    </citation>
    <scope>NUCLEOTIDE SEQUENCE [LARGE SCALE GENOMIC DNA]</scope>
    <source>
        <strain evidence="2">cv. AL8/78</strain>
    </source>
</reference>
<dbReference type="EnsemblPlants" id="AET3Gv21260500.16">
    <property type="protein sequence ID" value="AET3Gv21260500.16"/>
    <property type="gene ID" value="AET3Gv21260500"/>
</dbReference>
<keyword evidence="2" id="KW-1185">Reference proteome</keyword>
<sequence>MPTPPPATLSREQSKAPSHCLAYFRLLARFSLHLGGDHLILVPSEQLVYTPLLSNPSEKKYKSV</sequence>
<evidence type="ECO:0000313" key="1">
    <source>
        <dbReference type="EnsemblPlants" id="AET3Gv21260500.16"/>
    </source>
</evidence>
<reference evidence="1" key="5">
    <citation type="journal article" date="2021" name="G3 (Bethesda)">
        <title>Aegilops tauschii genome assembly Aet v5.0 features greater sequence contiguity and improved annotation.</title>
        <authorList>
            <person name="Wang L."/>
            <person name="Zhu T."/>
            <person name="Rodriguez J.C."/>
            <person name="Deal K.R."/>
            <person name="Dubcovsky J."/>
            <person name="McGuire P.E."/>
            <person name="Lux T."/>
            <person name="Spannagl M."/>
            <person name="Mayer K.F.X."/>
            <person name="Baldrich P."/>
            <person name="Meyers B.C."/>
            <person name="Huo N."/>
            <person name="Gu Y.Q."/>
            <person name="Zhou H."/>
            <person name="Devos K.M."/>
            <person name="Bennetzen J.L."/>
            <person name="Unver T."/>
            <person name="Budak H."/>
            <person name="Gulick P.J."/>
            <person name="Galiba G."/>
            <person name="Kalapos B."/>
            <person name="Nelson D.R."/>
            <person name="Li P."/>
            <person name="You F.M."/>
            <person name="Luo M.C."/>
            <person name="Dvorak J."/>
        </authorList>
    </citation>
    <scope>NUCLEOTIDE SEQUENCE [LARGE SCALE GENOMIC DNA]</scope>
    <source>
        <strain evidence="1">cv. AL8/78</strain>
    </source>
</reference>
<reference evidence="2" key="2">
    <citation type="journal article" date="2017" name="Nat. Plants">
        <title>The Aegilops tauschii genome reveals multiple impacts of transposons.</title>
        <authorList>
            <person name="Zhao G."/>
            <person name="Zou C."/>
            <person name="Li K."/>
            <person name="Wang K."/>
            <person name="Li T."/>
            <person name="Gao L."/>
            <person name="Zhang X."/>
            <person name="Wang H."/>
            <person name="Yang Z."/>
            <person name="Liu X."/>
            <person name="Jiang W."/>
            <person name="Mao L."/>
            <person name="Kong X."/>
            <person name="Jiao Y."/>
            <person name="Jia J."/>
        </authorList>
    </citation>
    <scope>NUCLEOTIDE SEQUENCE [LARGE SCALE GENOMIC DNA]</scope>
    <source>
        <strain evidence="2">cv. AL8/78</strain>
    </source>
</reference>
<protein>
    <submittedName>
        <fullName evidence="1">Uncharacterized protein</fullName>
    </submittedName>
</protein>